<dbReference type="Pfam" id="PF00440">
    <property type="entry name" value="TetR_N"/>
    <property type="match status" value="1"/>
</dbReference>
<sequence>MSTTRPNRTSSNVQERLISAAFDLFMHHDYNKVTTRQLAETANTSLSSISYYFGDKQTLYNEMVRQQFSDIESALKSSFTENGGLDFELLMMSYHEAHRNNPHFPAFFTRILAFKDGPGYLLLAKILDHKREVLGKMIASSQSHHGMREDVDLDVLRIIMMSLSVFPYLIRDVIHTGKQTDADDIFMTDIALCAGELLNTCLYKN</sequence>
<dbReference type="InterPro" id="IPR009057">
    <property type="entry name" value="Homeodomain-like_sf"/>
</dbReference>
<organism evidence="4 5">
    <name type="scientific">BD1-7 clade bacterium</name>
    <dbReference type="NCBI Taxonomy" id="2029982"/>
    <lineage>
        <taxon>Bacteria</taxon>
        <taxon>Pseudomonadati</taxon>
        <taxon>Pseudomonadota</taxon>
        <taxon>Gammaproteobacteria</taxon>
        <taxon>Cellvibrionales</taxon>
        <taxon>Spongiibacteraceae</taxon>
        <taxon>BD1-7 clade</taxon>
    </lineage>
</organism>
<dbReference type="Gene3D" id="1.10.357.10">
    <property type="entry name" value="Tetracycline Repressor, domain 2"/>
    <property type="match status" value="1"/>
</dbReference>
<dbReference type="Proteomes" id="UP000441399">
    <property type="component" value="Unassembled WGS sequence"/>
</dbReference>
<evidence type="ECO:0000256" key="1">
    <source>
        <dbReference type="ARBA" id="ARBA00023125"/>
    </source>
</evidence>
<dbReference type="InterPro" id="IPR001647">
    <property type="entry name" value="HTH_TetR"/>
</dbReference>
<keyword evidence="1 2" id="KW-0238">DNA-binding</keyword>
<protein>
    <submittedName>
        <fullName evidence="4">HTH-type transcriptional regulator BetI</fullName>
    </submittedName>
</protein>
<dbReference type="PROSITE" id="PS50977">
    <property type="entry name" value="HTH_TETR_2"/>
    <property type="match status" value="1"/>
</dbReference>
<feature type="domain" description="HTH tetR-type" evidence="3">
    <location>
        <begin position="11"/>
        <end position="71"/>
    </location>
</feature>
<dbReference type="EMBL" id="CACSIO010000061">
    <property type="protein sequence ID" value="CAA0125289.1"/>
    <property type="molecule type" value="Genomic_DNA"/>
</dbReference>
<dbReference type="GO" id="GO:0003677">
    <property type="term" value="F:DNA binding"/>
    <property type="evidence" value="ECO:0007669"/>
    <property type="project" value="UniProtKB-UniRule"/>
</dbReference>
<dbReference type="PANTHER" id="PTHR43479:SF11">
    <property type="entry name" value="ACREF_ENVCD OPERON REPRESSOR-RELATED"/>
    <property type="match status" value="1"/>
</dbReference>
<dbReference type="PANTHER" id="PTHR43479">
    <property type="entry name" value="ACREF/ENVCD OPERON REPRESSOR-RELATED"/>
    <property type="match status" value="1"/>
</dbReference>
<dbReference type="AlphaFoldDB" id="A0A5S9R1D0"/>
<dbReference type="SUPFAM" id="SSF46689">
    <property type="entry name" value="Homeodomain-like"/>
    <property type="match status" value="1"/>
</dbReference>
<name>A0A5S9R1D0_9GAMM</name>
<proteinExistence type="predicted"/>
<dbReference type="InterPro" id="IPR050624">
    <property type="entry name" value="HTH-type_Tx_Regulator"/>
</dbReference>
<evidence type="ECO:0000313" key="5">
    <source>
        <dbReference type="Proteomes" id="UP000441399"/>
    </source>
</evidence>
<keyword evidence="5" id="KW-1185">Reference proteome</keyword>
<evidence type="ECO:0000256" key="2">
    <source>
        <dbReference type="PROSITE-ProRule" id="PRU00335"/>
    </source>
</evidence>
<reference evidence="4 5" key="1">
    <citation type="submission" date="2019-11" db="EMBL/GenBank/DDBJ databases">
        <authorList>
            <person name="Holert J."/>
        </authorList>
    </citation>
    <scope>NUCLEOTIDE SEQUENCE [LARGE SCALE GENOMIC DNA]</scope>
    <source>
        <strain evidence="4">SB11_3</strain>
    </source>
</reference>
<evidence type="ECO:0000313" key="4">
    <source>
        <dbReference type="EMBL" id="CAA0125289.1"/>
    </source>
</evidence>
<evidence type="ECO:0000259" key="3">
    <source>
        <dbReference type="PROSITE" id="PS50977"/>
    </source>
</evidence>
<gene>
    <name evidence="4" type="primary">betI_1</name>
    <name evidence="4" type="ORF">OPDIPICF_03426</name>
</gene>
<accession>A0A5S9R1D0</accession>
<feature type="DNA-binding region" description="H-T-H motif" evidence="2">
    <location>
        <begin position="34"/>
        <end position="53"/>
    </location>
</feature>